<accession>A0ACB9AJE4</accession>
<protein>
    <submittedName>
        <fullName evidence="1">Uncharacterized protein</fullName>
    </submittedName>
</protein>
<sequence length="184" mass="21104">MKQKDQFSTKCERFIIENFRNTTAINAKQEAMVFSDPTTGLKKLDDKSKQTEESLRTVWLRFFNSNDADVDDIGNRDNFIARLSQQMENCMLEENDDSGVDENSPSKHSDFQKQNFQTYTCKGESLMAMEQFEAAVDSYSMALELDSSIVNSKSSKVIKTLFRFQTVGGRPRNEERNFRSATLA</sequence>
<comment type="caution">
    <text evidence="1">The sequence shown here is derived from an EMBL/GenBank/DDBJ whole genome shotgun (WGS) entry which is preliminary data.</text>
</comment>
<reference evidence="1 2" key="2">
    <citation type="journal article" date="2022" name="Mol. Ecol. Resour.">
        <title>The genomes of chicory, endive, great burdock and yacon provide insights into Asteraceae paleo-polyploidization history and plant inulin production.</title>
        <authorList>
            <person name="Fan W."/>
            <person name="Wang S."/>
            <person name="Wang H."/>
            <person name="Wang A."/>
            <person name="Jiang F."/>
            <person name="Liu H."/>
            <person name="Zhao H."/>
            <person name="Xu D."/>
            <person name="Zhang Y."/>
        </authorList>
    </citation>
    <scope>NUCLEOTIDE SEQUENCE [LARGE SCALE GENOMIC DNA]</scope>
    <source>
        <strain evidence="2">cv. Punajuju</strain>
        <tissue evidence="1">Leaves</tissue>
    </source>
</reference>
<dbReference type="EMBL" id="CM042015">
    <property type="protein sequence ID" value="KAI3710354.1"/>
    <property type="molecule type" value="Genomic_DNA"/>
</dbReference>
<evidence type="ECO:0000313" key="2">
    <source>
        <dbReference type="Proteomes" id="UP001055811"/>
    </source>
</evidence>
<reference evidence="2" key="1">
    <citation type="journal article" date="2022" name="Mol. Ecol. Resour.">
        <title>The genomes of chicory, endive, great burdock and yacon provide insights into Asteraceae palaeo-polyploidization history and plant inulin production.</title>
        <authorList>
            <person name="Fan W."/>
            <person name="Wang S."/>
            <person name="Wang H."/>
            <person name="Wang A."/>
            <person name="Jiang F."/>
            <person name="Liu H."/>
            <person name="Zhao H."/>
            <person name="Xu D."/>
            <person name="Zhang Y."/>
        </authorList>
    </citation>
    <scope>NUCLEOTIDE SEQUENCE [LARGE SCALE GENOMIC DNA]</scope>
    <source>
        <strain evidence="2">cv. Punajuju</strain>
    </source>
</reference>
<proteinExistence type="predicted"/>
<keyword evidence="2" id="KW-1185">Reference proteome</keyword>
<evidence type="ECO:0000313" key="1">
    <source>
        <dbReference type="EMBL" id="KAI3710354.1"/>
    </source>
</evidence>
<gene>
    <name evidence="1" type="ORF">L2E82_40132</name>
</gene>
<dbReference type="Proteomes" id="UP001055811">
    <property type="component" value="Linkage Group LG07"/>
</dbReference>
<organism evidence="1 2">
    <name type="scientific">Cichorium intybus</name>
    <name type="common">Chicory</name>
    <dbReference type="NCBI Taxonomy" id="13427"/>
    <lineage>
        <taxon>Eukaryota</taxon>
        <taxon>Viridiplantae</taxon>
        <taxon>Streptophyta</taxon>
        <taxon>Embryophyta</taxon>
        <taxon>Tracheophyta</taxon>
        <taxon>Spermatophyta</taxon>
        <taxon>Magnoliopsida</taxon>
        <taxon>eudicotyledons</taxon>
        <taxon>Gunneridae</taxon>
        <taxon>Pentapetalae</taxon>
        <taxon>asterids</taxon>
        <taxon>campanulids</taxon>
        <taxon>Asterales</taxon>
        <taxon>Asteraceae</taxon>
        <taxon>Cichorioideae</taxon>
        <taxon>Cichorieae</taxon>
        <taxon>Cichoriinae</taxon>
        <taxon>Cichorium</taxon>
    </lineage>
</organism>
<name>A0ACB9AJE4_CICIN</name>